<feature type="compositionally biased region" description="Basic and acidic residues" evidence="1">
    <location>
        <begin position="31"/>
        <end position="44"/>
    </location>
</feature>
<dbReference type="PANTHER" id="PTHR42470:SF2">
    <property type="match status" value="1"/>
</dbReference>
<dbReference type="OrthoDB" id="5132737at2759"/>
<reference evidence="3" key="1">
    <citation type="submission" date="2023-01" db="EMBL/GenBank/DDBJ databases">
        <authorList>
            <person name="Van Ghelder C."/>
            <person name="Rancurel C."/>
        </authorList>
    </citation>
    <scope>NUCLEOTIDE SEQUENCE</scope>
    <source>
        <strain evidence="3">CNCM I-4278</strain>
    </source>
</reference>
<feature type="domain" description="DUF7924" evidence="2">
    <location>
        <begin position="267"/>
        <end position="498"/>
    </location>
</feature>
<feature type="compositionally biased region" description="Polar residues" evidence="1">
    <location>
        <begin position="550"/>
        <end position="560"/>
    </location>
</feature>
<feature type="compositionally biased region" description="Basic residues" evidence="1">
    <location>
        <begin position="177"/>
        <end position="187"/>
    </location>
</feature>
<sequence length="574" mass="65420">MASYSFLPAAHKSRRMPGQREKAQVTSKATRRSDRIRAATEESSKPQMNTDPQVLYSLDPEHFSNPKQTHAQALDTKKRSRDSEEHTSTERTQKRLRTQNPPPTKEAGRKRHREDEVCPSPVSSGPSPQRLRTSATPTQKTIKEARIEYWRDKGTWPTEQQETTMHRFRELVDGARARKRSLSRKRSNASLNSETSQTHTSSNQQPRDQKSAPYRHALFEEQLKECGSFMDEDEEGVTAESEELCRMLLGGIQSPPAHTLFSDGNLFKKTCKRIRDENETKVVRDIAPLIVPSAEILADRGATHLEILRETVNACWVISTTFMKPPGSRPGPRPQPDFGLGFKRDAFSREQLQKLQPFLGDLIKDSTLIAATYNMYLPFFSAEVKCGAAALDIADRQNAHTQSVILRGLYTLFRLVGREKELHREINGFSISHSDVDVRIWGHYAVIDGDDVKYYRHPIRKFDFTELNGKEKWTAYTFVRNIYDLWVTKHFRRICSIIDMLPADLNFDVSEQGLGSATTHSGLSQRFESYELDDEQAVPESHASPHASVQPITPDTTIGTESPKHKHKKRTHSR</sequence>
<dbReference type="AlphaFoldDB" id="A0A9W4XSU6"/>
<dbReference type="InterPro" id="IPR057684">
    <property type="entry name" value="DUF7924"/>
</dbReference>
<keyword evidence="4" id="KW-1185">Reference proteome</keyword>
<gene>
    <name evidence="3" type="ORF">PDIGIT_LOCUS15523</name>
</gene>
<feature type="region of interest" description="Disordered" evidence="1">
    <location>
        <begin position="174"/>
        <end position="211"/>
    </location>
</feature>
<evidence type="ECO:0000259" key="2">
    <source>
        <dbReference type="Pfam" id="PF25545"/>
    </source>
</evidence>
<feature type="compositionally biased region" description="Polar residues" evidence="1">
    <location>
        <begin position="130"/>
        <end position="140"/>
    </location>
</feature>
<evidence type="ECO:0000313" key="3">
    <source>
        <dbReference type="EMBL" id="CAI6342318.1"/>
    </source>
</evidence>
<proteinExistence type="predicted"/>
<dbReference type="PANTHER" id="PTHR42470">
    <property type="entry name" value="VAST DOMAIN-CONTAINING PROTEIN"/>
    <property type="match status" value="1"/>
</dbReference>
<comment type="caution">
    <text evidence="3">The sequence shown here is derived from an EMBL/GenBank/DDBJ whole genome shotgun (WGS) entry which is preliminary data.</text>
</comment>
<feature type="compositionally biased region" description="Basic residues" evidence="1">
    <location>
        <begin position="564"/>
        <end position="574"/>
    </location>
</feature>
<dbReference type="Proteomes" id="UP001152607">
    <property type="component" value="Unassembled WGS sequence"/>
</dbReference>
<feature type="compositionally biased region" description="Low complexity" evidence="1">
    <location>
        <begin position="119"/>
        <end position="128"/>
    </location>
</feature>
<feature type="compositionally biased region" description="Basic and acidic residues" evidence="1">
    <location>
        <begin position="75"/>
        <end position="93"/>
    </location>
</feature>
<protein>
    <recommendedName>
        <fullName evidence="2">DUF7924 domain-containing protein</fullName>
    </recommendedName>
</protein>
<dbReference type="EMBL" id="CAOQHR010000013">
    <property type="protein sequence ID" value="CAI6342318.1"/>
    <property type="molecule type" value="Genomic_DNA"/>
</dbReference>
<name>A0A9W4XSU6_9PLEO</name>
<feature type="compositionally biased region" description="Polar residues" evidence="1">
    <location>
        <begin position="194"/>
        <end position="206"/>
    </location>
</feature>
<feature type="region of interest" description="Disordered" evidence="1">
    <location>
        <begin position="1"/>
        <end position="144"/>
    </location>
</feature>
<organism evidence="3 4">
    <name type="scientific">Periconia digitata</name>
    <dbReference type="NCBI Taxonomy" id="1303443"/>
    <lineage>
        <taxon>Eukaryota</taxon>
        <taxon>Fungi</taxon>
        <taxon>Dikarya</taxon>
        <taxon>Ascomycota</taxon>
        <taxon>Pezizomycotina</taxon>
        <taxon>Dothideomycetes</taxon>
        <taxon>Pleosporomycetidae</taxon>
        <taxon>Pleosporales</taxon>
        <taxon>Massarineae</taxon>
        <taxon>Periconiaceae</taxon>
        <taxon>Periconia</taxon>
    </lineage>
</organism>
<evidence type="ECO:0000256" key="1">
    <source>
        <dbReference type="SAM" id="MobiDB-lite"/>
    </source>
</evidence>
<accession>A0A9W4XSU6</accession>
<evidence type="ECO:0000313" key="4">
    <source>
        <dbReference type="Proteomes" id="UP001152607"/>
    </source>
</evidence>
<feature type="region of interest" description="Disordered" evidence="1">
    <location>
        <begin position="531"/>
        <end position="574"/>
    </location>
</feature>
<dbReference type="Pfam" id="PF25545">
    <property type="entry name" value="DUF7924"/>
    <property type="match status" value="1"/>
</dbReference>